<evidence type="ECO:0000313" key="2">
    <source>
        <dbReference type="Proteomes" id="UP000829398"/>
    </source>
</evidence>
<proteinExistence type="predicted"/>
<name>A0ACB8N725_CITSI</name>
<organism evidence="1 2">
    <name type="scientific">Citrus sinensis</name>
    <name type="common">Sweet orange</name>
    <name type="synonym">Citrus aurantium var. sinensis</name>
    <dbReference type="NCBI Taxonomy" id="2711"/>
    <lineage>
        <taxon>Eukaryota</taxon>
        <taxon>Viridiplantae</taxon>
        <taxon>Streptophyta</taxon>
        <taxon>Embryophyta</taxon>
        <taxon>Tracheophyta</taxon>
        <taxon>Spermatophyta</taxon>
        <taxon>Magnoliopsida</taxon>
        <taxon>eudicotyledons</taxon>
        <taxon>Gunneridae</taxon>
        <taxon>Pentapetalae</taxon>
        <taxon>rosids</taxon>
        <taxon>malvids</taxon>
        <taxon>Sapindales</taxon>
        <taxon>Rutaceae</taxon>
        <taxon>Aurantioideae</taxon>
        <taxon>Citrus</taxon>
    </lineage>
</organism>
<keyword evidence="1" id="KW-0548">Nucleotidyltransferase</keyword>
<protein>
    <submittedName>
        <fullName evidence="1">Reverse transcriptase Ty1/copia-type domain-containing protein</fullName>
    </submittedName>
</protein>
<keyword evidence="2" id="KW-1185">Reference proteome</keyword>
<keyword evidence="1" id="KW-0808">Transferase</keyword>
<evidence type="ECO:0000313" key="1">
    <source>
        <dbReference type="EMBL" id="KAH9793906.1"/>
    </source>
</evidence>
<sequence>MNNWLLRQIDVKNAFLNGILDEEVNMAQPEGFVNSQKPQHICKLRKAIYGLKQAPRAWFARFKTTMLSQWHFQNSKSDNSLFNKRENGHLLLVLVYIDDSIITGSNSTKVQQVIQDMQKTFALKDLGELSYFLGIEVFKLQNGIHLSQAKYMTDLLAKDDLVSCSPVPTPISTGQYLTKDSDSDWACDRDDRNSVASFTMYLGPNMVSWSSKKQSVISRSSAEAEYRALAHAASEVV</sequence>
<gene>
    <name evidence="1" type="ORF">KPL71_004703</name>
</gene>
<accession>A0ACB8N725</accession>
<keyword evidence="1" id="KW-0695">RNA-directed DNA polymerase</keyword>
<dbReference type="Proteomes" id="UP000829398">
    <property type="component" value="Chromosome 2"/>
</dbReference>
<reference evidence="2" key="1">
    <citation type="journal article" date="2023" name="Hortic. Res.">
        <title>A chromosome-level phased genome enabling allele-level studies in sweet orange: a case study on citrus Huanglongbing tolerance.</title>
        <authorList>
            <person name="Wu B."/>
            <person name="Yu Q."/>
            <person name="Deng Z."/>
            <person name="Duan Y."/>
            <person name="Luo F."/>
            <person name="Gmitter F. Jr."/>
        </authorList>
    </citation>
    <scope>NUCLEOTIDE SEQUENCE [LARGE SCALE GENOMIC DNA]</scope>
    <source>
        <strain evidence="2">cv. Valencia</strain>
    </source>
</reference>
<comment type="caution">
    <text evidence="1">The sequence shown here is derived from an EMBL/GenBank/DDBJ whole genome shotgun (WGS) entry which is preliminary data.</text>
</comment>
<dbReference type="EMBL" id="CM039171">
    <property type="protein sequence ID" value="KAH9793906.1"/>
    <property type="molecule type" value="Genomic_DNA"/>
</dbReference>